<organism evidence="1 2">
    <name type="scientific">Metabacillus litoralis</name>
    <dbReference type="NCBI Taxonomy" id="152268"/>
    <lineage>
        <taxon>Bacteria</taxon>
        <taxon>Bacillati</taxon>
        <taxon>Bacillota</taxon>
        <taxon>Bacilli</taxon>
        <taxon>Bacillales</taxon>
        <taxon>Bacillaceae</taxon>
        <taxon>Metabacillus</taxon>
    </lineage>
</organism>
<protein>
    <recommendedName>
        <fullName evidence="3">ATP-grasp domain-containing protein</fullName>
    </recommendedName>
</protein>
<dbReference type="GO" id="GO:0005524">
    <property type="term" value="F:ATP binding"/>
    <property type="evidence" value="ECO:0007669"/>
    <property type="project" value="InterPro"/>
</dbReference>
<gene>
    <name evidence="1" type="ORF">FS935_00970</name>
</gene>
<dbReference type="Pfam" id="PF14398">
    <property type="entry name" value="ATPgrasp_YheCD"/>
    <property type="match status" value="1"/>
</dbReference>
<evidence type="ECO:0008006" key="3">
    <source>
        <dbReference type="Google" id="ProtNLM"/>
    </source>
</evidence>
<dbReference type="OrthoDB" id="7869153at2"/>
<evidence type="ECO:0000313" key="2">
    <source>
        <dbReference type="Proteomes" id="UP000321363"/>
    </source>
</evidence>
<dbReference type="SUPFAM" id="SSF56059">
    <property type="entry name" value="Glutathione synthetase ATP-binding domain-like"/>
    <property type="match status" value="1"/>
</dbReference>
<evidence type="ECO:0000313" key="1">
    <source>
        <dbReference type="EMBL" id="TXC92804.1"/>
    </source>
</evidence>
<keyword evidence="2" id="KW-1185">Reference proteome</keyword>
<dbReference type="GO" id="GO:0016879">
    <property type="term" value="F:ligase activity, forming carbon-nitrogen bonds"/>
    <property type="evidence" value="ECO:0007669"/>
    <property type="project" value="TreeGrafter"/>
</dbReference>
<dbReference type="Proteomes" id="UP000321363">
    <property type="component" value="Unassembled WGS sequence"/>
</dbReference>
<dbReference type="EMBL" id="VOQF01000001">
    <property type="protein sequence ID" value="TXC92804.1"/>
    <property type="molecule type" value="Genomic_DNA"/>
</dbReference>
<sequence>MHDHLIGVLLSTQELKKLKKQVNKVDGMPYEYLEKGKELGSQIAFFSIKDVSINEHTVEAYMLQNERMKKETIKIPSVIYNSTKINLKRNIKKLRQLSQMSTVTVINEHHVIKMNHLFELIKSKPELSDYLPKEKKYFGTPFTLHVLAQKNEFLKWNISTIYIKDLDEVIYSLNECGFLFHLEDIEEIEKKIVSVSEKILEVIHFYYPGIHETSLQFSIYDDENMKLQSVRSINTGLDDLLKWKKNLWKTVAMRPIEVASHLKKNTSKSFISSNSDETTITPTIREEKDHLADVERSYWIKFTEFNSDDLVIKLPQELLGNKLKSHLSFEFGIVETMCIVEPAEKTPTFVKGNSYFSPVEVFISSGLAKKTHVKMGLHYQIKLLETKLIIGPTIGFLLGEKNQLYTTQYMEKYSDRFGQYERFGGLVIAFSTRSIDWENKMVYGQIYNPKLQIWEYGSAPIPSAIYRRNFHQNEDRINQLIQLTNNNLFNSHHFKKSDLHLLRDEPTISKHLPSTHIFSNNQDFIRFLHEEKKIILKPVDLSRGRGIFILEENENREGYVLYDYRKKYRIRHLIQDEKILMEMLDNLEICKQQYLYQTYISLLKVNERPFDVRVVMQKNKRMEWDCTGIECRVAGENEELTNIARGGFAMTLEEVIRKSNKPLSYASIHQKVIEVCHNFCLVMTKHAQHYAEFGIDIALDEEGYPWILEANIFPSFKGFKKMDYDTYLKIRYQPLFYAVNLQGFDIVKEDLGNEVYTQNKSYL</sequence>
<dbReference type="Gene3D" id="3.30.1490.20">
    <property type="entry name" value="ATP-grasp fold, A domain"/>
    <property type="match status" value="1"/>
</dbReference>
<dbReference type="AlphaFoldDB" id="A0A5C6W5X0"/>
<reference evidence="1 2" key="1">
    <citation type="journal article" date="2005" name="Int. J. Syst. Evol. Microbiol.">
        <title>Bacillus litoralis sp. nov., isolated from a tidal flat of the Yellow Sea in Korea.</title>
        <authorList>
            <person name="Yoon J.H."/>
            <person name="Oh T.K."/>
        </authorList>
    </citation>
    <scope>NUCLEOTIDE SEQUENCE [LARGE SCALE GENOMIC DNA]</scope>
    <source>
        <strain evidence="1 2">SW-211</strain>
    </source>
</reference>
<dbReference type="InterPro" id="IPR013815">
    <property type="entry name" value="ATP_grasp_subdomain_1"/>
</dbReference>
<name>A0A5C6W5X0_9BACI</name>
<dbReference type="PANTHER" id="PTHR21621:SF0">
    <property type="entry name" value="BETA-CITRYLGLUTAMATE SYNTHASE B-RELATED"/>
    <property type="match status" value="1"/>
</dbReference>
<dbReference type="GO" id="GO:0005737">
    <property type="term" value="C:cytoplasm"/>
    <property type="evidence" value="ECO:0007669"/>
    <property type="project" value="TreeGrafter"/>
</dbReference>
<comment type="caution">
    <text evidence="1">The sequence shown here is derived from an EMBL/GenBank/DDBJ whole genome shotgun (WGS) entry which is preliminary data.</text>
</comment>
<accession>A0A5C6W5X0</accession>
<dbReference type="InterPro" id="IPR026838">
    <property type="entry name" value="YheC/D"/>
</dbReference>
<proteinExistence type="predicted"/>
<dbReference type="Gene3D" id="3.30.470.20">
    <property type="entry name" value="ATP-grasp fold, B domain"/>
    <property type="match status" value="1"/>
</dbReference>
<dbReference type="PANTHER" id="PTHR21621">
    <property type="entry name" value="RIBOSOMAL PROTEIN S6 MODIFICATION PROTEIN"/>
    <property type="match status" value="1"/>
</dbReference>
<dbReference type="RefSeq" id="WP_146945666.1">
    <property type="nucleotide sequence ID" value="NZ_VOQF01000001.1"/>
</dbReference>